<organism evidence="2 3">
    <name type="scientific">Fonsecaea monophora</name>
    <dbReference type="NCBI Taxonomy" id="254056"/>
    <lineage>
        <taxon>Eukaryota</taxon>
        <taxon>Fungi</taxon>
        <taxon>Dikarya</taxon>
        <taxon>Ascomycota</taxon>
        <taxon>Pezizomycotina</taxon>
        <taxon>Eurotiomycetes</taxon>
        <taxon>Chaetothyriomycetidae</taxon>
        <taxon>Chaetothyriales</taxon>
        <taxon>Herpotrichiellaceae</taxon>
        <taxon>Fonsecaea</taxon>
    </lineage>
</organism>
<protein>
    <submittedName>
        <fullName evidence="2">Uncharacterized protein</fullName>
    </submittedName>
</protein>
<keyword evidence="3" id="KW-1185">Reference proteome</keyword>
<dbReference type="EMBL" id="LVKK01000088">
    <property type="protein sequence ID" value="OAG36565.1"/>
    <property type="molecule type" value="Genomic_DNA"/>
</dbReference>
<dbReference type="Proteomes" id="UP000077002">
    <property type="component" value="Unassembled WGS sequence"/>
</dbReference>
<gene>
    <name evidence="2" type="ORF">AYO21_09222</name>
</gene>
<dbReference type="GeneID" id="34604360"/>
<dbReference type="OrthoDB" id="5354164at2759"/>
<feature type="region of interest" description="Disordered" evidence="1">
    <location>
        <begin position="1034"/>
        <end position="1064"/>
    </location>
</feature>
<proteinExistence type="predicted"/>
<evidence type="ECO:0000313" key="2">
    <source>
        <dbReference type="EMBL" id="OAG36565.1"/>
    </source>
</evidence>
<evidence type="ECO:0000313" key="3">
    <source>
        <dbReference type="Proteomes" id="UP000077002"/>
    </source>
</evidence>
<dbReference type="AlphaFoldDB" id="A0A177EX10"/>
<evidence type="ECO:0000256" key="1">
    <source>
        <dbReference type="SAM" id="MobiDB-lite"/>
    </source>
</evidence>
<sequence>MSQIFGKVTNAMLSGTNETSISLANLNLGFSLVKLEAPIEFQPLGSALSLQRRRTAELGSHHQTARLLGALFSHVAPKAPKLLCAFGQRVSEIIKTPGANPAGTPQDGPFKDSVGADATSIWAAATSGSASLAVLLLACLLARKFDDPKLSVALWVEIVAIRQKEVLATAESTGFVMNEAVIAAHQKILREDLATFDASVRAWLITADQVMIKKLKQLRLILDNLTTLPNATDSSVLLALSAWHLYPDLIVLSSETKKVVFQDSLFPASVAITVGLSLKDDDAVSPGFQWSLALSHLRYYGEPVSLQTDHDNYRITMDELCLIAFGSLLFHWNLPCDMMVDVASWFCSLDSLIKRHQGEDLAEEEKYQHLHWLQPLMKASRLLVEKSEDESADFEKLVRYGRRRGKNLLGYSWEREISPFLGLCDPHVANGLAMPSSSSEEYLRHVRSVAESTNILTFSVIQYFEKIADTEVLVLATATPINLSLQQDSVADGQRPQDVHVRWVVTSNPNVVEGFQQELNHRQASFIEIIGVIDPDEYLPLSEEDLITWSVLPSSFYLRSLSLSRSDAGFQGAKSLKREDFLKSRRLYSKVPDEDKVQRDTYLVQALKRREPRLLGYSQKTEVGLWLFCPVWSASVRQQEIGLFTIYESASLYERHLETLSSVRIANEAALKSEEALHRAQLEQFSEGKLVRHLTSLPRSIPNWLERIKDCLPPLQRQPLAMTTHISLFCLASLFRIYARFPCATFPIKIAESRFCILEYDVTDVTSYSISRRDALACVCMMEMGGDPIDTSLFNRAFAVAAGNSIFVAESLLSDPSQTQSGCAIRRIAGNLGRPGVSILVSPETVMVKEKTRDFRAVEHAPYDYRREDNFGATSLHLSLTEWRVPVVLSSSKVGNIDQDIFQVEAVVSVHDKGRWYGDIDVLAALEEIEDSRVSGECLCGSRRVNSKTECISIDNFEELLDPPDGVGIFRAHENWSARLAAACIAKQTVGGSRVYILNNNNVVCWNCLESEIGRRRRFKPVIKLNYLSEEEEEEEEFEVGHPASQGGGFDADGETGDTITIID</sequence>
<reference evidence="2 3" key="1">
    <citation type="submission" date="2016-03" db="EMBL/GenBank/DDBJ databases">
        <title>Draft genome sequence of the Fonsecaea monophora CBS 269.37.</title>
        <authorList>
            <person name="Bombassaro A."/>
            <person name="Vinicius W.A."/>
            <person name="De Hoog S."/>
            <person name="Sun J."/>
            <person name="Souza E.M."/>
            <person name="Raittz R.T."/>
            <person name="Costa F."/>
            <person name="Leao A.C."/>
            <person name="Tadra-Sfeir M.Z."/>
            <person name="Baura V."/>
            <person name="Balsanelli E."/>
            <person name="Pedrosa F.O."/>
            <person name="Moreno L.F."/>
            <person name="Steffens M.B."/>
            <person name="Xi L."/>
            <person name="Bocca A.L."/>
            <person name="Felipe M.S."/>
            <person name="Teixeira M."/>
            <person name="Telles Filho F.Q."/>
            <person name="Azevedo C.M."/>
            <person name="Gomes R."/>
            <person name="Vicente V.A."/>
        </authorList>
    </citation>
    <scope>NUCLEOTIDE SEQUENCE [LARGE SCALE GENOMIC DNA]</scope>
    <source>
        <strain evidence="2 3">CBS 269.37</strain>
    </source>
</reference>
<name>A0A177EX10_9EURO</name>
<comment type="caution">
    <text evidence="2">The sequence shown here is derived from an EMBL/GenBank/DDBJ whole genome shotgun (WGS) entry which is preliminary data.</text>
</comment>
<accession>A0A177EX10</accession>
<dbReference type="RefSeq" id="XP_022508517.1">
    <property type="nucleotide sequence ID" value="XM_022659160.1"/>
</dbReference>